<gene>
    <name evidence="11" type="primary">tsaE</name>
    <name evidence="11" type="ORF">FZC35_01905</name>
</gene>
<evidence type="ECO:0000256" key="6">
    <source>
        <dbReference type="ARBA" id="ARBA00022723"/>
    </source>
</evidence>
<keyword evidence="5" id="KW-0819">tRNA processing</keyword>
<dbReference type="RefSeq" id="WP_148980968.1">
    <property type="nucleotide sequence ID" value="NZ_CP043315.1"/>
</dbReference>
<sequence length="138" mass="15913">MYSIKQIKDLAIKISSFLEHGDIIALNGKLGAGKSTFSKFLIESLGFSYLGSPTFSKIITYNNENLQLWHADLYQAKNQILDEYIYDIDNGILIIEWANNYSNIKMLDNIIEVNISHLSKDNRNVELIKYGRFIKFEI</sequence>
<keyword evidence="11" id="KW-0808">Transferase</keyword>
<dbReference type="GO" id="GO:0016740">
    <property type="term" value="F:transferase activity"/>
    <property type="evidence" value="ECO:0007669"/>
    <property type="project" value="UniProtKB-KW"/>
</dbReference>
<keyword evidence="12" id="KW-1185">Reference proteome</keyword>
<dbReference type="KEGG" id="cip:FZC35_01905"/>
<dbReference type="Proteomes" id="UP000325155">
    <property type="component" value="Chromosome"/>
</dbReference>
<accession>A0A5C0UEL7</accession>
<keyword evidence="8" id="KW-0067">ATP-binding</keyword>
<keyword evidence="4" id="KW-0963">Cytoplasm</keyword>
<evidence type="ECO:0000256" key="9">
    <source>
        <dbReference type="ARBA" id="ARBA00022842"/>
    </source>
</evidence>
<evidence type="ECO:0000256" key="1">
    <source>
        <dbReference type="ARBA" id="ARBA00004496"/>
    </source>
</evidence>
<keyword evidence="7" id="KW-0547">Nucleotide-binding</keyword>
<dbReference type="InterPro" id="IPR003442">
    <property type="entry name" value="T6A_TsaE"/>
</dbReference>
<dbReference type="EMBL" id="CP043315">
    <property type="protein sequence ID" value="QEK38121.1"/>
    <property type="molecule type" value="Genomic_DNA"/>
</dbReference>
<dbReference type="AlphaFoldDB" id="A0A5C0UEL7"/>
<evidence type="ECO:0000256" key="5">
    <source>
        <dbReference type="ARBA" id="ARBA00022694"/>
    </source>
</evidence>
<evidence type="ECO:0000313" key="12">
    <source>
        <dbReference type="Proteomes" id="UP000325155"/>
    </source>
</evidence>
<protein>
    <recommendedName>
        <fullName evidence="3">tRNA threonylcarbamoyladenosine biosynthesis protein TsaE</fullName>
    </recommendedName>
    <alternativeName>
        <fullName evidence="10">t(6)A37 threonylcarbamoyladenosine biosynthesis protein TsaE</fullName>
    </alternativeName>
</protein>
<dbReference type="NCBIfam" id="TIGR00150">
    <property type="entry name" value="T6A_YjeE"/>
    <property type="match status" value="1"/>
</dbReference>
<dbReference type="Gene3D" id="3.40.50.300">
    <property type="entry name" value="P-loop containing nucleotide triphosphate hydrolases"/>
    <property type="match status" value="1"/>
</dbReference>
<comment type="subcellular location">
    <subcellularLocation>
        <location evidence="1">Cytoplasm</location>
    </subcellularLocation>
</comment>
<keyword evidence="9" id="KW-0460">Magnesium</keyword>
<dbReference type="GO" id="GO:0046872">
    <property type="term" value="F:metal ion binding"/>
    <property type="evidence" value="ECO:0007669"/>
    <property type="project" value="UniProtKB-KW"/>
</dbReference>
<evidence type="ECO:0000256" key="7">
    <source>
        <dbReference type="ARBA" id="ARBA00022741"/>
    </source>
</evidence>
<dbReference type="InterPro" id="IPR027417">
    <property type="entry name" value="P-loop_NTPase"/>
</dbReference>
<evidence type="ECO:0000313" key="11">
    <source>
        <dbReference type="EMBL" id="QEK38121.1"/>
    </source>
</evidence>
<evidence type="ECO:0000256" key="8">
    <source>
        <dbReference type="ARBA" id="ARBA00022840"/>
    </source>
</evidence>
<evidence type="ECO:0000256" key="3">
    <source>
        <dbReference type="ARBA" id="ARBA00019010"/>
    </source>
</evidence>
<dbReference type="PANTHER" id="PTHR33540">
    <property type="entry name" value="TRNA THREONYLCARBAMOYLADENOSINE BIOSYNTHESIS PROTEIN TSAE"/>
    <property type="match status" value="1"/>
</dbReference>
<proteinExistence type="inferred from homology"/>
<dbReference type="PANTHER" id="PTHR33540:SF2">
    <property type="entry name" value="TRNA THREONYLCARBAMOYLADENOSINE BIOSYNTHESIS PROTEIN TSAE"/>
    <property type="match status" value="1"/>
</dbReference>
<reference evidence="11 12" key="1">
    <citation type="submission" date="2019-08" db="EMBL/GenBank/DDBJ databases">
        <title>Highly reduced genomes of protist endosymbionts show evolutionary convergence.</title>
        <authorList>
            <person name="George E."/>
            <person name="Husnik F."/>
            <person name="Tashyreva D."/>
            <person name="Prokopchuk G."/>
            <person name="Horak A."/>
            <person name="Kwong W.K."/>
            <person name="Lukes J."/>
            <person name="Keeling P.J."/>
        </authorList>
    </citation>
    <scope>NUCLEOTIDE SEQUENCE [LARGE SCALE GENOMIC DNA]</scope>
    <source>
        <strain evidence="11">1605</strain>
    </source>
</reference>
<evidence type="ECO:0000256" key="10">
    <source>
        <dbReference type="ARBA" id="ARBA00032441"/>
    </source>
</evidence>
<dbReference type="GO" id="GO:0002949">
    <property type="term" value="P:tRNA threonylcarbamoyladenosine modification"/>
    <property type="evidence" value="ECO:0007669"/>
    <property type="project" value="InterPro"/>
</dbReference>
<dbReference type="GO" id="GO:0005737">
    <property type="term" value="C:cytoplasm"/>
    <property type="evidence" value="ECO:0007669"/>
    <property type="project" value="UniProtKB-SubCell"/>
</dbReference>
<dbReference type="GO" id="GO:0005524">
    <property type="term" value="F:ATP binding"/>
    <property type="evidence" value="ECO:0007669"/>
    <property type="project" value="UniProtKB-KW"/>
</dbReference>
<evidence type="ECO:0000256" key="4">
    <source>
        <dbReference type="ARBA" id="ARBA00022490"/>
    </source>
</evidence>
<organism evidence="11 12">
    <name type="scientific">Candidatus Cytomitobacter indipagum</name>
    <dbReference type="NCBI Taxonomy" id="2601575"/>
    <lineage>
        <taxon>Bacteria</taxon>
        <taxon>Pseudomonadati</taxon>
        <taxon>Pseudomonadota</taxon>
        <taxon>Alphaproteobacteria</taxon>
        <taxon>Holosporales</taxon>
        <taxon>Holosporaceae</taxon>
        <taxon>Candidatus Cytomitobacter</taxon>
    </lineage>
</organism>
<comment type="similarity">
    <text evidence="2">Belongs to the TsaE family.</text>
</comment>
<dbReference type="Pfam" id="PF02367">
    <property type="entry name" value="TsaE"/>
    <property type="match status" value="1"/>
</dbReference>
<dbReference type="OrthoDB" id="9809275at2"/>
<name>A0A5C0UEL7_9PROT</name>
<evidence type="ECO:0000256" key="2">
    <source>
        <dbReference type="ARBA" id="ARBA00007599"/>
    </source>
</evidence>
<keyword evidence="6" id="KW-0479">Metal-binding</keyword>
<dbReference type="SUPFAM" id="SSF52540">
    <property type="entry name" value="P-loop containing nucleoside triphosphate hydrolases"/>
    <property type="match status" value="1"/>
</dbReference>